<feature type="non-terminal residue" evidence="1">
    <location>
        <position position="261"/>
    </location>
</feature>
<feature type="non-terminal residue" evidence="1">
    <location>
        <position position="1"/>
    </location>
</feature>
<protein>
    <recommendedName>
        <fullName evidence="3">Tyrosine-protein kinase ephrin type A/B receptor-like domain-containing protein</fullName>
    </recommendedName>
</protein>
<gene>
    <name evidence="1" type="ORF">A3Q56_08531</name>
</gene>
<dbReference type="OrthoDB" id="413581at2759"/>
<evidence type="ECO:0008006" key="3">
    <source>
        <dbReference type="Google" id="ProtNLM"/>
    </source>
</evidence>
<dbReference type="SMART" id="SM01411">
    <property type="entry name" value="Ephrin_rec_like"/>
    <property type="match status" value="3"/>
</dbReference>
<accession>A0A177AQS9</accession>
<dbReference type="Gene3D" id="2.10.50.10">
    <property type="entry name" value="Tumor Necrosis Factor Receptor, subunit A, domain 2"/>
    <property type="match status" value="2"/>
</dbReference>
<organism evidence="1 2">
    <name type="scientific">Intoshia linei</name>
    <dbReference type="NCBI Taxonomy" id="1819745"/>
    <lineage>
        <taxon>Eukaryota</taxon>
        <taxon>Metazoa</taxon>
        <taxon>Spiralia</taxon>
        <taxon>Lophotrochozoa</taxon>
        <taxon>Mesozoa</taxon>
        <taxon>Orthonectida</taxon>
        <taxon>Rhopaluridae</taxon>
        <taxon>Intoshia</taxon>
    </lineage>
</organism>
<evidence type="ECO:0000313" key="2">
    <source>
        <dbReference type="Proteomes" id="UP000078046"/>
    </source>
</evidence>
<dbReference type="PANTHER" id="PTHR46104:SF1">
    <property type="entry name" value="GENE 9195-RELATED"/>
    <property type="match status" value="1"/>
</dbReference>
<sequence>KFSSGTGVTGSAIQDCSAGYYCTGGATVPTQFESQPGHFSLAGAFHQTPCSPGQYQPAKLSSKCLTCTQGYFCAGVGTFLPKISPIGFYAPLGSEVGIPCPIGTYLDETGKYLLSHCKSCTAGKACTKVGLSIPDIDCSVGYYCLTGAKEAYPIDGISGNLCKEGYFCPAGSKTFSDNPCPLGTYSNRIGNKAAIDCIDCDPGMYCGSLALKTVTGPCNAGYYCKLKATKKNPEDGGVTGDLCPKNRICPAGTSIPIKCPE</sequence>
<dbReference type="InterPro" id="IPR009030">
    <property type="entry name" value="Growth_fac_rcpt_cys_sf"/>
</dbReference>
<proteinExistence type="predicted"/>
<dbReference type="Proteomes" id="UP000078046">
    <property type="component" value="Unassembled WGS sequence"/>
</dbReference>
<reference evidence="1 2" key="1">
    <citation type="submission" date="2016-04" db="EMBL/GenBank/DDBJ databases">
        <title>The genome of Intoshia linei affirms orthonectids as highly simplified spiralians.</title>
        <authorList>
            <person name="Mikhailov K.V."/>
            <person name="Slusarev G.S."/>
            <person name="Nikitin M.A."/>
            <person name="Logacheva M.D."/>
            <person name="Penin A."/>
            <person name="Aleoshin V."/>
            <person name="Panchin Y.V."/>
        </authorList>
    </citation>
    <scope>NUCLEOTIDE SEQUENCE [LARGE SCALE GENOMIC DNA]</scope>
    <source>
        <strain evidence="1">Intl2013</strain>
        <tissue evidence="1">Whole animal</tissue>
    </source>
</reference>
<dbReference type="EMBL" id="LWCA01002641">
    <property type="protein sequence ID" value="OAF63761.1"/>
    <property type="molecule type" value="Genomic_DNA"/>
</dbReference>
<dbReference type="SUPFAM" id="SSF57184">
    <property type="entry name" value="Growth factor receptor domain"/>
    <property type="match status" value="1"/>
</dbReference>
<dbReference type="PANTHER" id="PTHR46104">
    <property type="entry name" value="GENE 9195-RELATED-RELATED"/>
    <property type="match status" value="1"/>
</dbReference>
<name>A0A177AQS9_9BILA</name>
<keyword evidence="2" id="KW-1185">Reference proteome</keyword>
<evidence type="ECO:0000313" key="1">
    <source>
        <dbReference type="EMBL" id="OAF63761.1"/>
    </source>
</evidence>
<comment type="caution">
    <text evidence="1">The sequence shown here is derived from an EMBL/GenBank/DDBJ whole genome shotgun (WGS) entry which is preliminary data.</text>
</comment>
<dbReference type="AlphaFoldDB" id="A0A177AQS9"/>